<keyword evidence="1" id="KW-0472">Membrane</keyword>
<organism evidence="2 3">
    <name type="scientific">Prosthecobacter fusiformis</name>
    <dbReference type="NCBI Taxonomy" id="48464"/>
    <lineage>
        <taxon>Bacteria</taxon>
        <taxon>Pseudomonadati</taxon>
        <taxon>Verrucomicrobiota</taxon>
        <taxon>Verrucomicrobiia</taxon>
        <taxon>Verrucomicrobiales</taxon>
        <taxon>Verrucomicrobiaceae</taxon>
        <taxon>Prosthecobacter</taxon>
    </lineage>
</organism>
<dbReference type="NCBIfam" id="TIGR02532">
    <property type="entry name" value="IV_pilin_GFxxxE"/>
    <property type="match status" value="1"/>
</dbReference>
<feature type="transmembrane region" description="Helical" evidence="1">
    <location>
        <begin position="20"/>
        <end position="40"/>
    </location>
</feature>
<dbReference type="InterPro" id="IPR012902">
    <property type="entry name" value="N_methyl_site"/>
</dbReference>
<proteinExistence type="predicted"/>
<evidence type="ECO:0000256" key="1">
    <source>
        <dbReference type="SAM" id="Phobius"/>
    </source>
</evidence>
<gene>
    <name evidence="2" type="ORF">EI77_04220</name>
</gene>
<sequence>MKLAMKNLTQQPSQRTGYTLIEVLAAGAVIAVASAAAVSLSSSLMLQEELAWRTAITRNYQENMARLWQLGMSPAGSSDATSISAVMPNQKDSVRLEEAIYGTPVIKEGEAASVDGLGLMQQAAIIATVNASGNPGAEVEGAPLTLHVYRPALPASLRTTEKK</sequence>
<dbReference type="EMBL" id="SOCA01000011">
    <property type="protein sequence ID" value="TDU64332.1"/>
    <property type="molecule type" value="Genomic_DNA"/>
</dbReference>
<keyword evidence="3" id="KW-1185">Reference proteome</keyword>
<dbReference type="Proteomes" id="UP000295662">
    <property type="component" value="Unassembled WGS sequence"/>
</dbReference>
<keyword evidence="1" id="KW-1133">Transmembrane helix</keyword>
<reference evidence="2 3" key="1">
    <citation type="submission" date="2019-03" db="EMBL/GenBank/DDBJ databases">
        <title>Genomic Encyclopedia of Archaeal and Bacterial Type Strains, Phase II (KMG-II): from individual species to whole genera.</title>
        <authorList>
            <person name="Goeker M."/>
        </authorList>
    </citation>
    <scope>NUCLEOTIDE SEQUENCE [LARGE SCALE GENOMIC DNA]</scope>
    <source>
        <strain evidence="2 3">ATCC 25309</strain>
    </source>
</reference>
<dbReference type="OrthoDB" id="192313at2"/>
<name>A0A4R7RL90_9BACT</name>
<protein>
    <submittedName>
        <fullName evidence="2">Prepilin-type N-terminal cleavage/methylation domain-containing protein</fullName>
    </submittedName>
</protein>
<dbReference type="PROSITE" id="PS00409">
    <property type="entry name" value="PROKAR_NTER_METHYL"/>
    <property type="match status" value="1"/>
</dbReference>
<comment type="caution">
    <text evidence="2">The sequence shown here is derived from an EMBL/GenBank/DDBJ whole genome shotgun (WGS) entry which is preliminary data.</text>
</comment>
<evidence type="ECO:0000313" key="3">
    <source>
        <dbReference type="Proteomes" id="UP000295662"/>
    </source>
</evidence>
<accession>A0A4R7RL90</accession>
<dbReference type="AlphaFoldDB" id="A0A4R7RL90"/>
<keyword evidence="1" id="KW-0812">Transmembrane</keyword>
<evidence type="ECO:0000313" key="2">
    <source>
        <dbReference type="EMBL" id="TDU64332.1"/>
    </source>
</evidence>